<evidence type="ECO:0000313" key="1">
    <source>
        <dbReference type="EMBL" id="AYN67633.1"/>
    </source>
</evidence>
<accession>A0A3G2L5Z3</accession>
<proteinExistence type="predicted"/>
<dbReference type="RefSeq" id="WP_121848649.1">
    <property type="nucleotide sequence ID" value="NZ_CP032050.1"/>
</dbReference>
<reference evidence="1 2" key="1">
    <citation type="submission" date="2018-08" db="EMBL/GenBank/DDBJ databases">
        <title>The reduced genetic potential of extracellular carbohydrate catabolism in Euzebyella marina RN62, a Flavobacteriia bacterium isolated from the hadal water.</title>
        <authorList>
            <person name="Xue C."/>
        </authorList>
    </citation>
    <scope>NUCLEOTIDE SEQUENCE [LARGE SCALE GENOMIC DNA]</scope>
    <source>
        <strain evidence="1 2">RN62</strain>
    </source>
</reference>
<evidence type="ECO:0000313" key="2">
    <source>
        <dbReference type="Proteomes" id="UP000276309"/>
    </source>
</evidence>
<dbReference type="Proteomes" id="UP000276309">
    <property type="component" value="Chromosome"/>
</dbReference>
<dbReference type="EMBL" id="CP032050">
    <property type="protein sequence ID" value="AYN67633.1"/>
    <property type="molecule type" value="Genomic_DNA"/>
</dbReference>
<organism evidence="1 2">
    <name type="scientific">Euzebyella marina</name>
    <dbReference type="NCBI Taxonomy" id="1761453"/>
    <lineage>
        <taxon>Bacteria</taxon>
        <taxon>Pseudomonadati</taxon>
        <taxon>Bacteroidota</taxon>
        <taxon>Flavobacteriia</taxon>
        <taxon>Flavobacteriales</taxon>
        <taxon>Flavobacteriaceae</taxon>
        <taxon>Euzebyella</taxon>
    </lineage>
</organism>
<dbReference type="AlphaFoldDB" id="A0A3G2L5Z3"/>
<sequence length="140" mass="15863">MAHIEYAKLSMERKPIERTICEILTAEVRINFSPLVIEKQKLFNLQLFLVDAIEGFPEAFAYTGEKLQKFGEAGLLVYKTIFLKAFKNGITVKKDLCFKSGIPKNVNGVRLYAEIFPASGGISKWSNKYFFEIELGGSKE</sequence>
<gene>
    <name evidence="1" type="ORF">D1013_09775</name>
</gene>
<keyword evidence="2" id="KW-1185">Reference proteome</keyword>
<name>A0A3G2L5Z3_9FLAO</name>
<dbReference type="KEGG" id="emar:D1013_09775"/>
<protein>
    <submittedName>
        <fullName evidence="1">Uncharacterized protein</fullName>
    </submittedName>
</protein>